<feature type="chain" id="PRO_5014798581" evidence="1">
    <location>
        <begin position="24"/>
        <end position="68"/>
    </location>
</feature>
<protein>
    <submittedName>
        <fullName evidence="2">Putative secreted protein</fullName>
    </submittedName>
</protein>
<evidence type="ECO:0000256" key="1">
    <source>
        <dbReference type="SAM" id="SignalP"/>
    </source>
</evidence>
<name>A0A2M4B411_9DIPT</name>
<keyword evidence="1" id="KW-0732">Signal</keyword>
<sequence length="68" mass="7217">MLLPVPLSTVPLAYMMLQVAVFGEEEPAVDVASSCIAQPGAFTSGSTQFDFNLNSLTFALFALSYTVP</sequence>
<dbReference type="AlphaFoldDB" id="A0A2M4B411"/>
<dbReference type="EMBL" id="GGFK01014391">
    <property type="protein sequence ID" value="MBW47712.1"/>
    <property type="molecule type" value="Transcribed_RNA"/>
</dbReference>
<reference evidence="2" key="1">
    <citation type="submission" date="2018-01" db="EMBL/GenBank/DDBJ databases">
        <title>An insight into the sialome of Amazonian anophelines.</title>
        <authorList>
            <person name="Ribeiro J.M."/>
            <person name="Scarpassa V."/>
            <person name="Calvo E."/>
        </authorList>
    </citation>
    <scope>NUCLEOTIDE SEQUENCE</scope>
    <source>
        <tissue evidence="2">Salivary glands</tissue>
    </source>
</reference>
<proteinExistence type="predicted"/>
<organism evidence="2">
    <name type="scientific">Anopheles triannulatus</name>
    <dbReference type="NCBI Taxonomy" id="58253"/>
    <lineage>
        <taxon>Eukaryota</taxon>
        <taxon>Metazoa</taxon>
        <taxon>Ecdysozoa</taxon>
        <taxon>Arthropoda</taxon>
        <taxon>Hexapoda</taxon>
        <taxon>Insecta</taxon>
        <taxon>Pterygota</taxon>
        <taxon>Neoptera</taxon>
        <taxon>Endopterygota</taxon>
        <taxon>Diptera</taxon>
        <taxon>Nematocera</taxon>
        <taxon>Culicoidea</taxon>
        <taxon>Culicidae</taxon>
        <taxon>Anophelinae</taxon>
        <taxon>Anopheles</taxon>
    </lineage>
</organism>
<evidence type="ECO:0000313" key="2">
    <source>
        <dbReference type="EMBL" id="MBW47712.1"/>
    </source>
</evidence>
<feature type="signal peptide" evidence="1">
    <location>
        <begin position="1"/>
        <end position="23"/>
    </location>
</feature>
<accession>A0A2M4B411</accession>